<dbReference type="InterPro" id="IPR029033">
    <property type="entry name" value="His_PPase_superfam"/>
</dbReference>
<evidence type="ECO:0000313" key="1">
    <source>
        <dbReference type="EMBL" id="GLK73751.1"/>
    </source>
</evidence>
<evidence type="ECO:0008006" key="3">
    <source>
        <dbReference type="Google" id="ProtNLM"/>
    </source>
</evidence>
<protein>
    <recommendedName>
        <fullName evidence="3">Histidine phosphatase family protein</fullName>
    </recommendedName>
</protein>
<dbReference type="AlphaFoldDB" id="A0A9W6N115"/>
<reference evidence="1" key="1">
    <citation type="journal article" date="2014" name="Int. J. Syst. Evol. Microbiol.">
        <title>Complete genome sequence of Corynebacterium casei LMG S-19264T (=DSM 44701T), isolated from a smear-ripened cheese.</title>
        <authorList>
            <consortium name="US DOE Joint Genome Institute (JGI-PGF)"/>
            <person name="Walter F."/>
            <person name="Albersmeier A."/>
            <person name="Kalinowski J."/>
            <person name="Ruckert C."/>
        </authorList>
    </citation>
    <scope>NUCLEOTIDE SEQUENCE</scope>
    <source>
        <strain evidence="1">VKM B-2484</strain>
    </source>
</reference>
<dbReference type="PANTHER" id="PTHR48100">
    <property type="entry name" value="BROAD-SPECIFICITY PHOSPHATASE YOR283W-RELATED"/>
    <property type="match status" value="1"/>
</dbReference>
<sequence>MTAERIASKWRPVAVRTSPLERCVVTGRLIAEACGLESITSDGLQDLHYGDWQWKTHDEVKEKWPRLYAAWKATPHLVRFPSGESLQDIVLRAADVVRAMIEGFPDDTVVLVGHDSVNRALLLQLLDQPLSAYWKLAQDPCCINVIEYDKEAVRVVSINDTSHIKWSDAGAPPLVVKMRGA</sequence>
<dbReference type="InterPro" id="IPR013078">
    <property type="entry name" value="His_Pase_superF_clade-1"/>
</dbReference>
<comment type="caution">
    <text evidence="1">The sequence shown here is derived from an EMBL/GenBank/DDBJ whole genome shotgun (WGS) entry which is preliminary data.</text>
</comment>
<name>A0A9W6N115_9HYPH</name>
<keyword evidence="2" id="KW-1185">Reference proteome</keyword>
<dbReference type="InterPro" id="IPR050275">
    <property type="entry name" value="PGM_Phosphatase"/>
</dbReference>
<dbReference type="Proteomes" id="UP001143370">
    <property type="component" value="Unassembled WGS sequence"/>
</dbReference>
<dbReference type="EMBL" id="BSFJ01000033">
    <property type="protein sequence ID" value="GLK73751.1"/>
    <property type="molecule type" value="Genomic_DNA"/>
</dbReference>
<dbReference type="Gene3D" id="3.40.50.1240">
    <property type="entry name" value="Phosphoglycerate mutase-like"/>
    <property type="match status" value="1"/>
</dbReference>
<gene>
    <name evidence="1" type="ORF">GCM10017643_38690</name>
</gene>
<dbReference type="Pfam" id="PF00300">
    <property type="entry name" value="His_Phos_1"/>
    <property type="match status" value="1"/>
</dbReference>
<accession>A0A9W6N115</accession>
<reference evidence="1" key="2">
    <citation type="submission" date="2023-01" db="EMBL/GenBank/DDBJ databases">
        <authorList>
            <person name="Sun Q."/>
            <person name="Evtushenko L."/>
        </authorList>
    </citation>
    <scope>NUCLEOTIDE SEQUENCE</scope>
    <source>
        <strain evidence="1">VKM B-2484</strain>
    </source>
</reference>
<dbReference type="GO" id="GO:0016791">
    <property type="term" value="F:phosphatase activity"/>
    <property type="evidence" value="ECO:0007669"/>
    <property type="project" value="TreeGrafter"/>
</dbReference>
<dbReference type="SUPFAM" id="SSF53254">
    <property type="entry name" value="Phosphoglycerate mutase-like"/>
    <property type="match status" value="1"/>
</dbReference>
<proteinExistence type="predicted"/>
<evidence type="ECO:0000313" key="2">
    <source>
        <dbReference type="Proteomes" id="UP001143370"/>
    </source>
</evidence>
<organism evidence="1 2">
    <name type="scientific">Ancylobacter dichloromethanicus</name>
    <dbReference type="NCBI Taxonomy" id="518825"/>
    <lineage>
        <taxon>Bacteria</taxon>
        <taxon>Pseudomonadati</taxon>
        <taxon>Pseudomonadota</taxon>
        <taxon>Alphaproteobacteria</taxon>
        <taxon>Hyphomicrobiales</taxon>
        <taxon>Xanthobacteraceae</taxon>
        <taxon>Ancylobacter</taxon>
    </lineage>
</organism>